<dbReference type="RefSeq" id="WP_382340731.1">
    <property type="nucleotide sequence ID" value="NZ_JBHSAB010000001.1"/>
</dbReference>
<dbReference type="InterPro" id="IPR023296">
    <property type="entry name" value="Glyco_hydro_beta-prop_sf"/>
</dbReference>
<gene>
    <name evidence="1" type="ORF">ACFORL_02430</name>
</gene>
<accession>A0ABV8CCA2</accession>
<dbReference type="EMBL" id="JBHSAB010000001">
    <property type="protein sequence ID" value="MFC3907938.1"/>
    <property type="molecule type" value="Genomic_DNA"/>
</dbReference>
<evidence type="ECO:0000313" key="2">
    <source>
        <dbReference type="Proteomes" id="UP001595758"/>
    </source>
</evidence>
<organism evidence="1 2">
    <name type="scientific">Legionella dresdenensis</name>
    <dbReference type="NCBI Taxonomy" id="450200"/>
    <lineage>
        <taxon>Bacteria</taxon>
        <taxon>Pseudomonadati</taxon>
        <taxon>Pseudomonadota</taxon>
        <taxon>Gammaproteobacteria</taxon>
        <taxon>Legionellales</taxon>
        <taxon>Legionellaceae</taxon>
        <taxon>Legionella</taxon>
    </lineage>
</organism>
<comment type="caution">
    <text evidence="1">The sequence shown here is derived from an EMBL/GenBank/DDBJ whole genome shotgun (WGS) entry which is preliminary data.</text>
</comment>
<dbReference type="Gene3D" id="2.115.10.20">
    <property type="entry name" value="Glycosyl hydrolase domain, family 43"/>
    <property type="match status" value="2"/>
</dbReference>
<dbReference type="Proteomes" id="UP001595758">
    <property type="component" value="Unassembled WGS sequence"/>
</dbReference>
<dbReference type="SUPFAM" id="SSF75005">
    <property type="entry name" value="Arabinanase/levansucrase/invertase"/>
    <property type="match status" value="1"/>
</dbReference>
<dbReference type="PANTHER" id="PTHR35279">
    <property type="match status" value="1"/>
</dbReference>
<proteinExistence type="predicted"/>
<evidence type="ECO:0000313" key="1">
    <source>
        <dbReference type="EMBL" id="MFC3907938.1"/>
    </source>
</evidence>
<keyword evidence="2" id="KW-1185">Reference proteome</keyword>
<reference evidence="2" key="1">
    <citation type="journal article" date="2019" name="Int. J. Syst. Evol. Microbiol.">
        <title>The Global Catalogue of Microorganisms (GCM) 10K type strain sequencing project: providing services to taxonomists for standard genome sequencing and annotation.</title>
        <authorList>
            <consortium name="The Broad Institute Genomics Platform"/>
            <consortium name="The Broad Institute Genome Sequencing Center for Infectious Disease"/>
            <person name="Wu L."/>
            <person name="Ma J."/>
        </authorList>
    </citation>
    <scope>NUCLEOTIDE SEQUENCE [LARGE SCALE GENOMIC DNA]</scope>
    <source>
        <strain evidence="2">CCUG 59858</strain>
    </source>
</reference>
<evidence type="ECO:0008006" key="3">
    <source>
        <dbReference type="Google" id="ProtNLM"/>
    </source>
</evidence>
<protein>
    <recommendedName>
        <fullName evidence="3">Glycosyl hydrolase family 32 N-terminal domain-containing protein</fullName>
    </recommendedName>
</protein>
<name>A0ABV8CCA2_9GAMM</name>
<sequence>MKWHKLGHIFCADRQSDWMYSHAMIPVAEQIDNTLYRIYFSCRDKHNRGHGAFLEVDMRDPTKVIYVHDKPVLEPGELGCFDDSGALPNAIVNVNNKKMLYYTGINLGVTVKIRNSIGLAQWNEKTQCFERCFQGPVIDRTRNQPHFVATPEVIYENGKYRAWFTSCVRWEETPEAAKHFYHLEYAESVDGINWERNGTVAIGFRDQHEYALGVPRVIKDNDCYKMWFCSRATENCDTYRIRYAESPDGIHWERKDDAQVGIDVSPSGWDSQMICYPFVFDHEGQRYMLYNGNHYGKAGFGIAVLER</sequence>
<dbReference type="PANTHER" id="PTHR35279:SF1">
    <property type="entry name" value="ARABINANASE_LEVANSUCRASE_INVERTASE"/>
    <property type="match status" value="1"/>
</dbReference>